<dbReference type="InterPro" id="IPR036612">
    <property type="entry name" value="KH_dom_type_1_sf"/>
</dbReference>
<gene>
    <name evidence="10" type="primary">20211516</name>
    <name evidence="9" type="ORF">HELRODRAFT_190193</name>
</gene>
<dbReference type="OMA" id="QGPENER"/>
<evidence type="ECO:0000313" key="11">
    <source>
        <dbReference type="Proteomes" id="UP000015101"/>
    </source>
</evidence>
<feature type="compositionally biased region" description="Low complexity" evidence="7">
    <location>
        <begin position="303"/>
        <end position="322"/>
    </location>
</feature>
<organism evidence="10 11">
    <name type="scientific">Helobdella robusta</name>
    <name type="common">Californian leech</name>
    <dbReference type="NCBI Taxonomy" id="6412"/>
    <lineage>
        <taxon>Eukaryota</taxon>
        <taxon>Metazoa</taxon>
        <taxon>Spiralia</taxon>
        <taxon>Lophotrochozoa</taxon>
        <taxon>Annelida</taxon>
        <taxon>Clitellata</taxon>
        <taxon>Hirudinea</taxon>
        <taxon>Rhynchobdellida</taxon>
        <taxon>Glossiphoniidae</taxon>
        <taxon>Helobdella</taxon>
    </lineage>
</organism>
<protein>
    <recommendedName>
        <fullName evidence="8">RRM domain-containing protein</fullName>
    </recommendedName>
</protein>
<evidence type="ECO:0000256" key="4">
    <source>
        <dbReference type="ARBA" id="ARBA00022816"/>
    </source>
</evidence>
<dbReference type="GO" id="GO:0005829">
    <property type="term" value="C:cytosol"/>
    <property type="evidence" value="ECO:0000318"/>
    <property type="project" value="GO_Central"/>
</dbReference>
<keyword evidence="3" id="KW-0677">Repeat</keyword>
<dbReference type="eggNOG" id="KOG2193">
    <property type="taxonomic scope" value="Eukaryota"/>
</dbReference>
<dbReference type="PROSITE" id="PS50084">
    <property type="entry name" value="KH_TYPE_1"/>
    <property type="match status" value="4"/>
</dbReference>
<dbReference type="RefSeq" id="XP_009011093.1">
    <property type="nucleotide sequence ID" value="XM_009012845.1"/>
</dbReference>
<reference evidence="9 11" key="2">
    <citation type="journal article" date="2013" name="Nature">
        <title>Insights into bilaterian evolution from three spiralian genomes.</title>
        <authorList>
            <person name="Simakov O."/>
            <person name="Marletaz F."/>
            <person name="Cho S.J."/>
            <person name="Edsinger-Gonzales E."/>
            <person name="Havlak P."/>
            <person name="Hellsten U."/>
            <person name="Kuo D.H."/>
            <person name="Larsson T."/>
            <person name="Lv J."/>
            <person name="Arendt D."/>
            <person name="Savage R."/>
            <person name="Osoegawa K."/>
            <person name="de Jong P."/>
            <person name="Grimwood J."/>
            <person name="Chapman J.A."/>
            <person name="Shapiro H."/>
            <person name="Aerts A."/>
            <person name="Otillar R.P."/>
            <person name="Terry A.Y."/>
            <person name="Boore J.L."/>
            <person name="Grigoriev I.V."/>
            <person name="Lindberg D.R."/>
            <person name="Seaver E.C."/>
            <person name="Weisblat D.A."/>
            <person name="Putnam N.H."/>
            <person name="Rokhsar D.S."/>
        </authorList>
    </citation>
    <scope>NUCLEOTIDE SEQUENCE</scope>
</reference>
<dbReference type="PROSITE" id="PS50102">
    <property type="entry name" value="RRM"/>
    <property type="match status" value="1"/>
</dbReference>
<reference evidence="11" key="1">
    <citation type="submission" date="2012-12" db="EMBL/GenBank/DDBJ databases">
        <authorList>
            <person name="Hellsten U."/>
            <person name="Grimwood J."/>
            <person name="Chapman J.A."/>
            <person name="Shapiro H."/>
            <person name="Aerts A."/>
            <person name="Otillar R.P."/>
            <person name="Terry A.Y."/>
            <person name="Boore J.L."/>
            <person name="Simakov O."/>
            <person name="Marletaz F."/>
            <person name="Cho S.-J."/>
            <person name="Edsinger-Gonzales E."/>
            <person name="Havlak P."/>
            <person name="Kuo D.-H."/>
            <person name="Larsson T."/>
            <person name="Lv J."/>
            <person name="Arendt D."/>
            <person name="Savage R."/>
            <person name="Osoegawa K."/>
            <person name="de Jong P."/>
            <person name="Lindberg D.R."/>
            <person name="Seaver E.C."/>
            <person name="Weisblat D.A."/>
            <person name="Putnam N.H."/>
            <person name="Grigoriev I.V."/>
            <person name="Rokhsar D.S."/>
        </authorList>
    </citation>
    <scope>NUCLEOTIDE SEQUENCE</scope>
</reference>
<dbReference type="GeneID" id="20211516"/>
<dbReference type="SUPFAM" id="SSF54791">
    <property type="entry name" value="Eukaryotic type KH-domain (KH-domain type I)"/>
    <property type="match status" value="4"/>
</dbReference>
<dbReference type="EMBL" id="KB095858">
    <property type="protein sequence ID" value="ESO10824.1"/>
    <property type="molecule type" value="Genomic_DNA"/>
</dbReference>
<evidence type="ECO:0000259" key="8">
    <source>
        <dbReference type="PROSITE" id="PS50102"/>
    </source>
</evidence>
<keyword evidence="11" id="KW-1185">Reference proteome</keyword>
<dbReference type="InterPro" id="IPR035979">
    <property type="entry name" value="RBD_domain_sf"/>
</dbReference>
<dbReference type="OrthoDB" id="752362at2759"/>
<sequence>MSPTGQQVSSNRSKDRAIRIRNLPHDVHVEDIKHMVRHIGAVEKCEFISDGSALVVFETPDHAKQAFTRLNSYVYHDQKLRVDILPSQSKMDPSSSSSSHYRNGTVNHSYSGGSNIVGGRKPSCPLRILVAGDLVGAIIGKKGSTVKSITTQHKARVDVHGKENTGLAEKVISIYGQPDNCSNALRGMLKILEEESHNVNRGSFVLKMLAEDRYCGRIIGKEGKFIKKVKEDTDTKITLSNMQDLMSIYPDRIITIKGDIDGMVKAQSAISAKLNECLEKDMVNNNNMLIPSNGMHDSRRINGHSGPASHPSGHPISSHHPSNMTASTVGTSEMCQISVPNSMVGSIIGAGGSIIKQIMLDSNAHVVVEPKHDTEHKDAERVVTIRGSADACWKASYFIFEKVKGESMSGGDDRLKTGIKVPKSMVGRIVGKNGRSIREIQRLTGANIKLPDRQDEDEVLIEVFGNFMATQGAHNRIRALISQPDGTFSRPIRI</sequence>
<dbReference type="Proteomes" id="UP000015101">
    <property type="component" value="Unassembled WGS sequence"/>
</dbReference>
<feature type="region of interest" description="Disordered" evidence="7">
    <location>
        <begin position="292"/>
        <end position="327"/>
    </location>
</feature>
<dbReference type="GO" id="GO:0005634">
    <property type="term" value="C:nucleus"/>
    <property type="evidence" value="ECO:0000318"/>
    <property type="project" value="GO_Central"/>
</dbReference>
<dbReference type="CDD" id="cd22403">
    <property type="entry name" value="KH-I_IGF2BP_rpt4"/>
    <property type="match status" value="1"/>
</dbReference>
<dbReference type="Gene3D" id="3.30.70.330">
    <property type="match status" value="1"/>
</dbReference>
<dbReference type="CDD" id="cd22400">
    <property type="entry name" value="KH-I_IGF2BP_rpt1"/>
    <property type="match status" value="1"/>
</dbReference>
<dbReference type="GO" id="GO:0005737">
    <property type="term" value="C:cytoplasm"/>
    <property type="evidence" value="ECO:0000318"/>
    <property type="project" value="GO_Central"/>
</dbReference>
<comment type="similarity">
    <text evidence="1">Belongs to the RRM IMP/VICKZ family.</text>
</comment>
<dbReference type="SMART" id="SM00360">
    <property type="entry name" value="RRM"/>
    <property type="match status" value="1"/>
</dbReference>
<dbReference type="CTD" id="20211516"/>
<evidence type="ECO:0000256" key="1">
    <source>
        <dbReference type="ARBA" id="ARBA00009094"/>
    </source>
</evidence>
<dbReference type="EMBL" id="AMQM01002754">
    <property type="status" value="NOT_ANNOTATED_CDS"/>
    <property type="molecule type" value="Genomic_DNA"/>
</dbReference>
<evidence type="ECO:0000256" key="3">
    <source>
        <dbReference type="ARBA" id="ARBA00022737"/>
    </source>
</evidence>
<name>T1FRR9_HELRO</name>
<dbReference type="InterPro" id="IPR000504">
    <property type="entry name" value="RRM_dom"/>
</dbReference>
<dbReference type="Pfam" id="PF00076">
    <property type="entry name" value="RRM_1"/>
    <property type="match status" value="1"/>
</dbReference>
<dbReference type="EnsemblMetazoa" id="HelroT190193">
    <property type="protein sequence ID" value="HelroP190193"/>
    <property type="gene ID" value="HelroG190193"/>
</dbReference>
<dbReference type="Pfam" id="PF00013">
    <property type="entry name" value="KH_1"/>
    <property type="match status" value="4"/>
</dbReference>
<dbReference type="SMART" id="SM00322">
    <property type="entry name" value="KH"/>
    <property type="match status" value="4"/>
</dbReference>
<dbReference type="FunCoup" id="T1FRR9">
    <property type="interactions" value="269"/>
</dbReference>
<dbReference type="GO" id="GO:0051028">
    <property type="term" value="P:mRNA transport"/>
    <property type="evidence" value="ECO:0007669"/>
    <property type="project" value="UniProtKB-KW"/>
</dbReference>
<keyword evidence="2" id="KW-0813">Transport</keyword>
<dbReference type="InterPro" id="IPR004087">
    <property type="entry name" value="KH_dom"/>
</dbReference>
<evidence type="ECO:0000256" key="6">
    <source>
        <dbReference type="PROSITE-ProRule" id="PRU00176"/>
    </source>
</evidence>
<keyword evidence="5" id="KW-0810">Translation regulation</keyword>
<dbReference type="Gene3D" id="3.30.310.210">
    <property type="match status" value="1"/>
</dbReference>
<proteinExistence type="inferred from homology"/>
<dbReference type="EMBL" id="AMQM01002755">
    <property type="status" value="NOT_ANNOTATED_CDS"/>
    <property type="molecule type" value="Genomic_DNA"/>
</dbReference>
<dbReference type="InterPro" id="IPR012677">
    <property type="entry name" value="Nucleotide-bd_a/b_plait_sf"/>
</dbReference>
<dbReference type="KEGG" id="hro:HELRODRAFT_190193"/>
<keyword evidence="4" id="KW-0509">mRNA transport</keyword>
<feature type="region of interest" description="Disordered" evidence="7">
    <location>
        <begin position="85"/>
        <end position="105"/>
    </location>
</feature>
<accession>T1FRR9</accession>
<evidence type="ECO:0000256" key="7">
    <source>
        <dbReference type="SAM" id="MobiDB-lite"/>
    </source>
</evidence>
<dbReference type="Gene3D" id="3.30.1370.10">
    <property type="entry name" value="K Homology domain, type 1"/>
    <property type="match status" value="2"/>
</dbReference>
<dbReference type="GO" id="GO:0007399">
    <property type="term" value="P:nervous system development"/>
    <property type="evidence" value="ECO:0000318"/>
    <property type="project" value="GO_Central"/>
</dbReference>
<dbReference type="AlphaFoldDB" id="T1FRR9"/>
<keyword evidence="6" id="KW-0694">RNA-binding</keyword>
<dbReference type="GO" id="GO:0010468">
    <property type="term" value="P:regulation of gene expression"/>
    <property type="evidence" value="ECO:0000318"/>
    <property type="project" value="GO_Central"/>
</dbReference>
<reference evidence="10" key="3">
    <citation type="submission" date="2015-06" db="UniProtKB">
        <authorList>
            <consortium name="EnsemblMetazoa"/>
        </authorList>
    </citation>
    <scope>IDENTIFICATION</scope>
</reference>
<dbReference type="PANTHER" id="PTHR10288">
    <property type="entry name" value="KH DOMAIN CONTAINING RNA BINDING PROTEIN"/>
    <property type="match status" value="1"/>
</dbReference>
<dbReference type="GO" id="GO:0006417">
    <property type="term" value="P:regulation of translation"/>
    <property type="evidence" value="ECO:0007669"/>
    <property type="project" value="UniProtKB-KW"/>
</dbReference>
<dbReference type="InterPro" id="IPR004088">
    <property type="entry name" value="KH_dom_type_1"/>
</dbReference>
<evidence type="ECO:0000313" key="10">
    <source>
        <dbReference type="EnsemblMetazoa" id="HelroP190193"/>
    </source>
</evidence>
<evidence type="ECO:0000256" key="2">
    <source>
        <dbReference type="ARBA" id="ARBA00022448"/>
    </source>
</evidence>
<dbReference type="CDD" id="cd22401">
    <property type="entry name" value="KH-I_IGF2BP_rpt2"/>
    <property type="match status" value="1"/>
</dbReference>
<evidence type="ECO:0000313" key="9">
    <source>
        <dbReference type="EMBL" id="ESO10824.1"/>
    </source>
</evidence>
<dbReference type="HOGENOM" id="CLU_020744_1_0_1"/>
<dbReference type="SUPFAM" id="SSF54928">
    <property type="entry name" value="RNA-binding domain, RBD"/>
    <property type="match status" value="1"/>
</dbReference>
<evidence type="ECO:0000256" key="5">
    <source>
        <dbReference type="ARBA" id="ARBA00022845"/>
    </source>
</evidence>
<feature type="domain" description="RRM" evidence="8">
    <location>
        <begin position="16"/>
        <end position="87"/>
    </location>
</feature>
<dbReference type="InParanoid" id="T1FRR9"/>
<dbReference type="GO" id="GO:0003730">
    <property type="term" value="F:mRNA 3'-UTR binding"/>
    <property type="evidence" value="ECO:0000318"/>
    <property type="project" value="GO_Central"/>
</dbReference>